<evidence type="ECO:0000256" key="2">
    <source>
        <dbReference type="ARBA" id="ARBA00009220"/>
    </source>
</evidence>
<dbReference type="FunFam" id="3.40.50.300:FF:000655">
    <property type="entry name" value="Protein PHOTOPERIOD-INDEPENDENT EARLY FLOWERING 1"/>
    <property type="match status" value="1"/>
</dbReference>
<dbReference type="InterPro" id="IPR050520">
    <property type="entry name" value="INO80/SWR1_helicase"/>
</dbReference>
<feature type="compositionally biased region" description="Low complexity" evidence="16">
    <location>
        <begin position="241"/>
        <end position="257"/>
    </location>
</feature>
<feature type="region of interest" description="Disordered" evidence="16">
    <location>
        <begin position="1648"/>
        <end position="1741"/>
    </location>
</feature>
<dbReference type="EMBL" id="MPGH01000055">
    <property type="protein sequence ID" value="OLN93234.1"/>
    <property type="molecule type" value="Genomic_DNA"/>
</dbReference>
<dbReference type="InterPro" id="IPR002464">
    <property type="entry name" value="DNA/RNA_helicase_DEAH_CS"/>
</dbReference>
<dbReference type="Proteomes" id="UP000186583">
    <property type="component" value="Unassembled WGS sequence"/>
</dbReference>
<dbReference type="GO" id="GO:0003678">
    <property type="term" value="F:DNA helicase activity"/>
    <property type="evidence" value="ECO:0007669"/>
    <property type="project" value="UniProtKB-EC"/>
</dbReference>
<keyword evidence="9" id="KW-0156">Chromatin regulator</keyword>
<evidence type="ECO:0000256" key="11">
    <source>
        <dbReference type="ARBA" id="ARBA00023125"/>
    </source>
</evidence>
<feature type="compositionally biased region" description="Acidic residues" evidence="16">
    <location>
        <begin position="637"/>
        <end position="678"/>
    </location>
</feature>
<dbReference type="PANTHER" id="PTHR45685">
    <property type="entry name" value="HELICASE SRCAP-RELATED"/>
    <property type="match status" value="1"/>
</dbReference>
<reference evidence="20 21" key="1">
    <citation type="submission" date="2016-11" db="EMBL/GenBank/DDBJ databases">
        <title>Draft Genome Assembly of Colletotrichum chlorophyti a pathogen of herbaceous plants.</title>
        <authorList>
            <person name="Gan P."/>
            <person name="Narusaka M."/>
            <person name="Tsushima A."/>
            <person name="Narusaka Y."/>
            <person name="Takano Y."/>
            <person name="Shirasu K."/>
        </authorList>
    </citation>
    <scope>NUCLEOTIDE SEQUENCE [LARGE SCALE GENOMIC DNA]</scope>
    <source>
        <strain evidence="20 21">NTL11</strain>
    </source>
</reference>
<dbReference type="Gene3D" id="1.20.120.850">
    <property type="entry name" value="SWI2/SNF2 ATPases, N-terminal domain"/>
    <property type="match status" value="1"/>
</dbReference>
<dbReference type="Pfam" id="PF00176">
    <property type="entry name" value="SNF2-rel_dom"/>
    <property type="match status" value="1"/>
</dbReference>
<keyword evidence="7 20" id="KW-0347">Helicase</keyword>
<feature type="compositionally biased region" description="Acidic residues" evidence="16">
    <location>
        <begin position="527"/>
        <end position="549"/>
    </location>
</feature>
<dbReference type="Gene3D" id="3.40.50.10810">
    <property type="entry name" value="Tandem AAA-ATPase domain"/>
    <property type="match status" value="1"/>
</dbReference>
<feature type="compositionally biased region" description="Polar residues" evidence="16">
    <location>
        <begin position="773"/>
        <end position="789"/>
    </location>
</feature>
<dbReference type="PROSITE" id="PS51204">
    <property type="entry name" value="HSA"/>
    <property type="match status" value="1"/>
</dbReference>
<dbReference type="InterPro" id="IPR001650">
    <property type="entry name" value="Helicase_C-like"/>
</dbReference>
<dbReference type="PROSITE" id="PS51192">
    <property type="entry name" value="HELICASE_ATP_BIND_1"/>
    <property type="match status" value="1"/>
</dbReference>
<evidence type="ECO:0000259" key="17">
    <source>
        <dbReference type="PROSITE" id="PS51192"/>
    </source>
</evidence>
<sequence>MNKTASPPEPAHATSEALESQREEQDQDLAQETKHEQDQGQEQITAPSLQYDTDPPSSPLESLGSDDFRDQLTPNGNDFIGFSAPSPSPPPSSVPSSPSTSTPTPLASPTPAPAAVNENDENNDNDERPSKRRRVSTPPPPSSQKKKPYISPPWKKAGADGPTSYTENGRRKSGRINTIPFELQPPSGKRMTRGAVNSSPPSKNKYASTNGHATTPIPNGTSNTSSTRKSTAPKPAPPPTKSSSRKSMTNEPKSTTRSSRKRTPSPPAQPSRHSTRARRGRRSSIDDITPIIPQTSPNRTRIKLRVRTTELPIVHPDQFSKRPRIGPTFEEYWEKAQAIPVEEGGVFVQEDGPSYTDEMAQKDAQIILRVEEAVEPGGLLSQERCSLFVPEAEEEPPRQWAHADHMVKAMANFRKLMLAEQQRHRAQAKKIAEACRDAWLRRQPKSAEELEAEAREVWFGRYRVVVKSMFGTWENVRFEINRRRVQEWEAEEQRRVKAALQEAVNLSEQKLQARRAQADSDMSSNEGDLDDDDDDDDDDEDLEDLESDAENSQASSDDADDDDSGDNDDDVMSSSDEEEGVEDHVGGDAGDEKLTQEQLIAKYANLPDLPSNDQADSNLKNGVKSNPQSKAIATATGEDDTSDESVDMDDDLGSTDMNDSEDASDDEQDSVEEDEEEPAGLLGMLFGKSELKKMKNETTPSQQPAVDESLRPAEEPVSAQAEASSHFPAGTVEDDDDEVSLIQHPGNFIDDEMEIDETPQPDNAPSKEESEKTTVNSIHGVGTETQPAVSSHRDDLDMANGVDHASVAQTSQPPALETSLKATSTTPADIEMADVPSKPADVPDVNITSPTVAASAKHVTPDTDIVTVPPSPEQSHSPPTSDTKPSEVDTMSLATPGVKDVTSRSASPNPTQAARTEIPFLLRGTLREYQHDGLDWLAGLYANNTNGILADEMGLGKTIQTISLLAHLACHHEVWGPHLVIVPTSVMLNWEMEFKKWCPGFKILSYYGTQEERKRKRQGWNNDDVWNVCITSYQLVLQDQQVFKRRRWHYMILDEAHNIKNFKSQRWQTLLGFNTHSRLLLTGTPLQNNLTELWSLLFFLMPAENGVGGFADLQEFHDWFHKPESQILENGRETMDEEARAIISKLHKVLRPYLLRRLKADVEKQMPAKYEHVEFCRLSKRQRELYDGFLARTDTRETLSSGNYLSIINCLMQLRKVCNHPDLFVDRPIMTSFRMQKSVAAEYQSTEQFLQRSLLATQPMTTLSLHRVLMELREAQNTRAHLARANLDPSTVQSNIVYLDSLARWRRFEELQHSVYLNALRGQRRPIYGKRLIDFLTLGMETRPRKPKPRVPQQILNWFAEDSDFLRAVIHNADERADSMQTTIQKFACVTPAVITRDMNEVILGKKAAQAFTDEDLKLSAPVRWAPFMPKQPPTDPWHEARMRLSIQFPDKRLLQYDCGKLQALDKLLRKLQAGGHRALIFTQMTKVLDILEQFLNIHGHKYLRLDGATKIEQRQILTDRFNHDPRILCFILSTRSGGLGINLTGADTVIFYDQDWNPAMDKQCQDRCHRIGQTRDVHIYRLVSEHTIEANILRKASQKQMLDDVVIQEGSFTTDYFNKLSVRDVLGNEGTDLVDDAANAAMDRLLGGVDSGTSRNVGEELKQAEDQEDVEAAKAAEKEIQDDDAEFQEKSGAPSGASTTRQGTPRDDTTSQTGGPGPSGLGRFSESAAPDVEIEHNAWGERIYNIDEYMLRTMAEQLKGTALELPKDKKKSKKKGRDTRKR</sequence>
<feature type="region of interest" description="Disordered" evidence="16">
    <location>
        <begin position="852"/>
        <end position="890"/>
    </location>
</feature>
<dbReference type="SUPFAM" id="SSF52540">
    <property type="entry name" value="P-loop containing nucleoside triphosphate hydrolases"/>
    <property type="match status" value="2"/>
</dbReference>
<name>A0A1Q8RZP1_9PEZI</name>
<dbReference type="Pfam" id="PF07529">
    <property type="entry name" value="HSA"/>
    <property type="match status" value="1"/>
</dbReference>
<feature type="region of interest" description="Disordered" evidence="16">
    <location>
        <begin position="1760"/>
        <end position="1783"/>
    </location>
</feature>
<evidence type="ECO:0000313" key="21">
    <source>
        <dbReference type="Proteomes" id="UP000186583"/>
    </source>
</evidence>
<dbReference type="GO" id="GO:0000812">
    <property type="term" value="C:Swr1 complex"/>
    <property type="evidence" value="ECO:0007669"/>
    <property type="project" value="TreeGrafter"/>
</dbReference>
<comment type="subcellular location">
    <subcellularLocation>
        <location evidence="1">Nucleus</location>
    </subcellularLocation>
</comment>
<dbReference type="SMART" id="SM00490">
    <property type="entry name" value="HELICc"/>
    <property type="match status" value="1"/>
</dbReference>
<accession>A0A1Q8RZP1</accession>
<comment type="caution">
    <text evidence="20">The sequence shown here is derived from an EMBL/GenBank/DDBJ whole genome shotgun (WGS) entry which is preliminary data.</text>
</comment>
<dbReference type="GO" id="GO:0006338">
    <property type="term" value="P:chromatin remodeling"/>
    <property type="evidence" value="ECO:0007669"/>
    <property type="project" value="TreeGrafter"/>
</dbReference>
<feature type="domain" description="HSA" evidence="19">
    <location>
        <begin position="390"/>
        <end position="464"/>
    </location>
</feature>
<feature type="compositionally biased region" description="Basic and acidic residues" evidence="16">
    <location>
        <begin position="582"/>
        <end position="595"/>
    </location>
</feature>
<comment type="similarity">
    <text evidence="2">Belongs to the SNF2/RAD54 helicase family. SWR1 subfamily.</text>
</comment>
<dbReference type="InterPro" id="IPR027417">
    <property type="entry name" value="P-loop_NTPase"/>
</dbReference>
<keyword evidence="10" id="KW-0805">Transcription regulation</keyword>
<evidence type="ECO:0000259" key="18">
    <source>
        <dbReference type="PROSITE" id="PS51194"/>
    </source>
</evidence>
<feature type="compositionally biased region" description="Polar residues" evidence="16">
    <location>
        <begin position="195"/>
        <end position="227"/>
    </location>
</feature>
<feature type="domain" description="Helicase C-terminal" evidence="18">
    <location>
        <begin position="1464"/>
        <end position="1614"/>
    </location>
</feature>
<dbReference type="InterPro" id="IPR038718">
    <property type="entry name" value="SNF2-like_sf"/>
</dbReference>
<evidence type="ECO:0000256" key="14">
    <source>
        <dbReference type="ARBA" id="ARBA00023242"/>
    </source>
</evidence>
<feature type="compositionally biased region" description="Basic residues" evidence="16">
    <location>
        <begin position="273"/>
        <end position="282"/>
    </location>
</feature>
<feature type="region of interest" description="Disordered" evidence="16">
    <location>
        <begin position="509"/>
        <end position="828"/>
    </location>
</feature>
<evidence type="ECO:0000313" key="20">
    <source>
        <dbReference type="EMBL" id="OLN93234.1"/>
    </source>
</evidence>
<dbReference type="OrthoDB" id="372624at2759"/>
<feature type="compositionally biased region" description="Acidic residues" evidence="16">
    <location>
        <begin position="557"/>
        <end position="581"/>
    </location>
</feature>
<dbReference type="FunFam" id="3.40.50.10810:FF:000005">
    <property type="entry name" value="Photoperiod-independent early flowering 1"/>
    <property type="match status" value="1"/>
</dbReference>
<feature type="region of interest" description="Disordered" evidence="16">
    <location>
        <begin position="1"/>
        <end position="299"/>
    </location>
</feature>
<dbReference type="CDD" id="cd18003">
    <property type="entry name" value="DEXQc_SRCAP"/>
    <property type="match status" value="1"/>
</dbReference>
<protein>
    <recommendedName>
        <fullName evidence="4">DNA helicase</fullName>
        <ecNumber evidence="4">3.6.4.12</ecNumber>
    </recommendedName>
</protein>
<evidence type="ECO:0000259" key="19">
    <source>
        <dbReference type="PROSITE" id="PS51204"/>
    </source>
</evidence>
<proteinExistence type="inferred from homology"/>
<dbReference type="GO" id="GO:0042393">
    <property type="term" value="F:histone binding"/>
    <property type="evidence" value="ECO:0007669"/>
    <property type="project" value="TreeGrafter"/>
</dbReference>
<keyword evidence="13" id="KW-0804">Transcription</keyword>
<evidence type="ECO:0000256" key="16">
    <source>
        <dbReference type="SAM" id="MobiDB-lite"/>
    </source>
</evidence>
<dbReference type="InterPro" id="IPR014012">
    <property type="entry name" value="HSA_dom"/>
</dbReference>
<evidence type="ECO:0000256" key="5">
    <source>
        <dbReference type="ARBA" id="ARBA00022741"/>
    </source>
</evidence>
<keyword evidence="5" id="KW-0547">Nucleotide-binding</keyword>
<keyword evidence="11" id="KW-0238">DNA-binding</keyword>
<evidence type="ECO:0000256" key="12">
    <source>
        <dbReference type="ARBA" id="ARBA00023159"/>
    </source>
</evidence>
<evidence type="ECO:0000256" key="13">
    <source>
        <dbReference type="ARBA" id="ARBA00023163"/>
    </source>
</evidence>
<keyword evidence="6" id="KW-0378">Hydrolase</keyword>
<keyword evidence="8" id="KW-0067">ATP-binding</keyword>
<feature type="compositionally biased region" description="Basic residues" evidence="16">
    <location>
        <begin position="1769"/>
        <end position="1783"/>
    </location>
</feature>
<dbReference type="Pfam" id="PF00271">
    <property type="entry name" value="Helicase_C"/>
    <property type="match status" value="1"/>
</dbReference>
<organism evidence="20 21">
    <name type="scientific">Colletotrichum chlorophyti</name>
    <dbReference type="NCBI Taxonomy" id="708187"/>
    <lineage>
        <taxon>Eukaryota</taxon>
        <taxon>Fungi</taxon>
        <taxon>Dikarya</taxon>
        <taxon>Ascomycota</taxon>
        <taxon>Pezizomycotina</taxon>
        <taxon>Sordariomycetes</taxon>
        <taxon>Hypocreomycetidae</taxon>
        <taxon>Glomerellales</taxon>
        <taxon>Glomerellaceae</taxon>
        <taxon>Colletotrichum</taxon>
    </lineage>
</organism>
<keyword evidence="14" id="KW-0539">Nucleus</keyword>
<dbReference type="STRING" id="708187.A0A1Q8RZP1"/>
<comment type="catalytic activity">
    <reaction evidence="15">
        <text>ATP + H2O = ADP + phosphate + H(+)</text>
        <dbReference type="Rhea" id="RHEA:13065"/>
        <dbReference type="ChEBI" id="CHEBI:15377"/>
        <dbReference type="ChEBI" id="CHEBI:15378"/>
        <dbReference type="ChEBI" id="CHEBI:30616"/>
        <dbReference type="ChEBI" id="CHEBI:43474"/>
        <dbReference type="ChEBI" id="CHEBI:456216"/>
        <dbReference type="EC" id="3.6.4.12"/>
    </reaction>
</comment>
<dbReference type="InterPro" id="IPR014001">
    <property type="entry name" value="Helicase_ATP-bd"/>
</dbReference>
<evidence type="ECO:0000256" key="1">
    <source>
        <dbReference type="ARBA" id="ARBA00004123"/>
    </source>
</evidence>
<dbReference type="GO" id="GO:0016887">
    <property type="term" value="F:ATP hydrolysis activity"/>
    <property type="evidence" value="ECO:0007669"/>
    <property type="project" value="TreeGrafter"/>
</dbReference>
<feature type="compositionally biased region" description="Low complexity" evidence="16">
    <location>
        <begin position="94"/>
        <end position="105"/>
    </location>
</feature>
<feature type="compositionally biased region" description="Polar residues" evidence="16">
    <location>
        <begin position="611"/>
        <end position="631"/>
    </location>
</feature>
<keyword evidence="21" id="KW-1185">Reference proteome</keyword>
<dbReference type="GO" id="GO:0003677">
    <property type="term" value="F:DNA binding"/>
    <property type="evidence" value="ECO:0007669"/>
    <property type="project" value="UniProtKB-KW"/>
</dbReference>
<comment type="subunit">
    <text evidence="3">Component of the SWR1 chromatin-remodeling complex.</text>
</comment>
<keyword evidence="12" id="KW-0010">Activator</keyword>
<dbReference type="InterPro" id="IPR049730">
    <property type="entry name" value="SNF2/RAD54-like_C"/>
</dbReference>
<dbReference type="Gene3D" id="3.40.50.300">
    <property type="entry name" value="P-loop containing nucleotide triphosphate hydrolases"/>
    <property type="match status" value="1"/>
</dbReference>
<evidence type="ECO:0000256" key="9">
    <source>
        <dbReference type="ARBA" id="ARBA00022853"/>
    </source>
</evidence>
<evidence type="ECO:0000256" key="4">
    <source>
        <dbReference type="ARBA" id="ARBA00012551"/>
    </source>
</evidence>
<dbReference type="PROSITE" id="PS00690">
    <property type="entry name" value="DEAH_ATP_HELICASE"/>
    <property type="match status" value="1"/>
</dbReference>
<evidence type="ECO:0000256" key="6">
    <source>
        <dbReference type="ARBA" id="ARBA00022801"/>
    </source>
</evidence>
<evidence type="ECO:0000256" key="8">
    <source>
        <dbReference type="ARBA" id="ARBA00022840"/>
    </source>
</evidence>
<gene>
    <name evidence="20" type="ORF">CCHL11_07582</name>
</gene>
<evidence type="ECO:0000256" key="7">
    <source>
        <dbReference type="ARBA" id="ARBA00022806"/>
    </source>
</evidence>
<evidence type="ECO:0000256" key="10">
    <source>
        <dbReference type="ARBA" id="ARBA00023015"/>
    </source>
</evidence>
<feature type="compositionally biased region" description="Basic and acidic residues" evidence="16">
    <location>
        <begin position="1658"/>
        <end position="1680"/>
    </location>
</feature>
<feature type="domain" description="Helicase ATP-binding" evidence="17">
    <location>
        <begin position="938"/>
        <end position="1103"/>
    </location>
</feature>
<dbReference type="EC" id="3.6.4.12" evidence="4"/>
<dbReference type="InterPro" id="IPR000330">
    <property type="entry name" value="SNF2_N"/>
</dbReference>
<feature type="compositionally biased region" description="Polar residues" evidence="16">
    <location>
        <begin position="40"/>
        <end position="51"/>
    </location>
</feature>
<evidence type="ECO:0000256" key="3">
    <source>
        <dbReference type="ARBA" id="ARBA00011826"/>
    </source>
</evidence>
<dbReference type="PANTHER" id="PTHR45685:SF1">
    <property type="entry name" value="HELICASE SRCAP"/>
    <property type="match status" value="1"/>
</dbReference>
<evidence type="ECO:0000256" key="15">
    <source>
        <dbReference type="ARBA" id="ARBA00047995"/>
    </source>
</evidence>
<dbReference type="SMART" id="SM00487">
    <property type="entry name" value="DEXDc"/>
    <property type="match status" value="1"/>
</dbReference>
<feature type="compositionally biased region" description="Acidic residues" evidence="16">
    <location>
        <begin position="749"/>
        <end position="759"/>
    </location>
</feature>
<feature type="compositionally biased region" description="Polar residues" evidence="16">
    <location>
        <begin position="873"/>
        <end position="883"/>
    </location>
</feature>
<dbReference type="PROSITE" id="PS51194">
    <property type="entry name" value="HELICASE_CTER"/>
    <property type="match status" value="1"/>
</dbReference>
<dbReference type="GO" id="GO:0005524">
    <property type="term" value="F:ATP binding"/>
    <property type="evidence" value="ECO:0007669"/>
    <property type="project" value="UniProtKB-KW"/>
</dbReference>
<dbReference type="CDD" id="cd18793">
    <property type="entry name" value="SF2_C_SNF"/>
    <property type="match status" value="1"/>
</dbReference>